<feature type="non-terminal residue" evidence="1">
    <location>
        <position position="1"/>
    </location>
</feature>
<proteinExistence type="predicted"/>
<organism evidence="1 3">
    <name type="scientific">Didymodactylos carnosus</name>
    <dbReference type="NCBI Taxonomy" id="1234261"/>
    <lineage>
        <taxon>Eukaryota</taxon>
        <taxon>Metazoa</taxon>
        <taxon>Spiralia</taxon>
        <taxon>Gnathifera</taxon>
        <taxon>Rotifera</taxon>
        <taxon>Eurotatoria</taxon>
        <taxon>Bdelloidea</taxon>
        <taxon>Philodinida</taxon>
        <taxon>Philodinidae</taxon>
        <taxon>Didymodactylos</taxon>
    </lineage>
</organism>
<comment type="caution">
    <text evidence="1">The sequence shown here is derived from an EMBL/GenBank/DDBJ whole genome shotgun (WGS) entry which is preliminary data.</text>
</comment>
<dbReference type="Proteomes" id="UP000663829">
    <property type="component" value="Unassembled WGS sequence"/>
</dbReference>
<protein>
    <submittedName>
        <fullName evidence="1">Uncharacterized protein</fullName>
    </submittedName>
</protein>
<name>A0A816CNF9_9BILA</name>
<evidence type="ECO:0000313" key="2">
    <source>
        <dbReference type="EMBL" id="CAF4517061.1"/>
    </source>
</evidence>
<evidence type="ECO:0000313" key="1">
    <source>
        <dbReference type="EMBL" id="CAF1624333.1"/>
    </source>
</evidence>
<sequence length="68" mass="7272">MTGSIAANCTSPSMGTVGFRIWTQPVITTIWGLSLVKEASQAGNLANYGRYGLSTHIDKASSRRKILS</sequence>
<dbReference type="EMBL" id="CAJNOQ010041648">
    <property type="protein sequence ID" value="CAF1624333.1"/>
    <property type="molecule type" value="Genomic_DNA"/>
</dbReference>
<keyword evidence="3" id="KW-1185">Reference proteome</keyword>
<dbReference type="AlphaFoldDB" id="A0A816CNF9"/>
<evidence type="ECO:0000313" key="3">
    <source>
        <dbReference type="Proteomes" id="UP000663829"/>
    </source>
</evidence>
<dbReference type="Proteomes" id="UP000681722">
    <property type="component" value="Unassembled WGS sequence"/>
</dbReference>
<dbReference type="EMBL" id="CAJOBC010109028">
    <property type="protein sequence ID" value="CAF4517061.1"/>
    <property type="molecule type" value="Genomic_DNA"/>
</dbReference>
<reference evidence="1" key="1">
    <citation type="submission" date="2021-02" db="EMBL/GenBank/DDBJ databases">
        <authorList>
            <person name="Nowell W R."/>
        </authorList>
    </citation>
    <scope>NUCLEOTIDE SEQUENCE</scope>
</reference>
<gene>
    <name evidence="1" type="ORF">GPM918_LOCUS43934</name>
    <name evidence="2" type="ORF">SRO942_LOCUS45591</name>
</gene>
<accession>A0A816CNF9</accession>